<reference evidence="1" key="1">
    <citation type="journal article" date="2014" name="Front. Microbiol.">
        <title>High frequency of phylogenetically diverse reductive dehalogenase-homologous genes in deep subseafloor sedimentary metagenomes.</title>
        <authorList>
            <person name="Kawai M."/>
            <person name="Futagami T."/>
            <person name="Toyoda A."/>
            <person name="Takaki Y."/>
            <person name="Nishi S."/>
            <person name="Hori S."/>
            <person name="Arai W."/>
            <person name="Tsubouchi T."/>
            <person name="Morono Y."/>
            <person name="Uchiyama I."/>
            <person name="Ito T."/>
            <person name="Fujiyama A."/>
            <person name="Inagaki F."/>
            <person name="Takami H."/>
        </authorList>
    </citation>
    <scope>NUCLEOTIDE SEQUENCE</scope>
    <source>
        <strain evidence="1">Expedition CK06-06</strain>
    </source>
</reference>
<accession>X1MGS3</accession>
<gene>
    <name evidence="1" type="ORF">S06H3_32603</name>
</gene>
<evidence type="ECO:0000313" key="1">
    <source>
        <dbReference type="EMBL" id="GAI30448.1"/>
    </source>
</evidence>
<comment type="caution">
    <text evidence="1">The sequence shown here is derived from an EMBL/GenBank/DDBJ whole genome shotgun (WGS) entry which is preliminary data.</text>
</comment>
<dbReference type="EMBL" id="BARV01019396">
    <property type="protein sequence ID" value="GAI30448.1"/>
    <property type="molecule type" value="Genomic_DNA"/>
</dbReference>
<protein>
    <submittedName>
        <fullName evidence="1">Uncharacterized protein</fullName>
    </submittedName>
</protein>
<dbReference type="AlphaFoldDB" id="X1MGS3"/>
<proteinExistence type="predicted"/>
<sequence length="43" mass="5121">MPTITLTQNPDDTINTQWDGSEIYTTCYHPDGYQYAPWFEIRH</sequence>
<organism evidence="1">
    <name type="scientific">marine sediment metagenome</name>
    <dbReference type="NCBI Taxonomy" id="412755"/>
    <lineage>
        <taxon>unclassified sequences</taxon>
        <taxon>metagenomes</taxon>
        <taxon>ecological metagenomes</taxon>
    </lineage>
</organism>
<name>X1MGS3_9ZZZZ</name>